<comment type="caution">
    <text evidence="3">The sequence shown here is derived from an EMBL/GenBank/DDBJ whole genome shotgun (WGS) entry which is preliminary data.</text>
</comment>
<reference evidence="3 4" key="1">
    <citation type="submission" date="2019-08" db="EMBL/GenBank/DDBJ databases">
        <title>In-depth cultivation of the pig gut microbiome towards novel bacterial diversity and tailored functional studies.</title>
        <authorList>
            <person name="Wylensek D."/>
            <person name="Hitch T.C.A."/>
            <person name="Clavel T."/>
        </authorList>
    </citation>
    <scope>NUCLEOTIDE SEQUENCE [LARGE SCALE GENOMIC DNA]</scope>
    <source>
        <strain evidence="3 4">WCA-MUC-591-APC-3H</strain>
    </source>
</reference>
<evidence type="ECO:0000313" key="4">
    <source>
        <dbReference type="Proteomes" id="UP000474676"/>
    </source>
</evidence>
<dbReference type="RefSeq" id="WP_154573779.1">
    <property type="nucleotide sequence ID" value="NZ_VUMZ01000002.1"/>
</dbReference>
<dbReference type="EMBL" id="VUMZ01000002">
    <property type="protein sequence ID" value="MST51294.1"/>
    <property type="molecule type" value="Genomic_DNA"/>
</dbReference>
<keyword evidence="4" id="KW-1185">Reference proteome</keyword>
<protein>
    <submittedName>
        <fullName evidence="3">Metallophosphoesterase</fullName>
    </submittedName>
</protein>
<dbReference type="InterPro" id="IPR024654">
    <property type="entry name" value="Calcineurin-like_PHP_lpxH"/>
</dbReference>
<dbReference type="PANTHER" id="PTHR12905:SF0">
    <property type="entry name" value="CALCINEURIN-LIKE PHOSPHOESTERASE DOMAIN-CONTAINING PROTEIN"/>
    <property type="match status" value="1"/>
</dbReference>
<organism evidence="3 4">
    <name type="scientific">Hornefia butyriciproducens</name>
    <dbReference type="NCBI Taxonomy" id="2652293"/>
    <lineage>
        <taxon>Bacteria</taxon>
        <taxon>Bacillati</taxon>
        <taxon>Bacillota</taxon>
        <taxon>Clostridia</taxon>
        <taxon>Peptostreptococcales</taxon>
        <taxon>Anaerovoracaceae</taxon>
        <taxon>Hornefia</taxon>
    </lineage>
</organism>
<dbReference type="SUPFAM" id="SSF56300">
    <property type="entry name" value="Metallo-dependent phosphatases"/>
    <property type="match status" value="1"/>
</dbReference>
<accession>A0A6L5Y3D3</accession>
<dbReference type="GeneID" id="303114275"/>
<gene>
    <name evidence="3" type="ORF">FYJ64_02975</name>
</gene>
<dbReference type="Proteomes" id="UP000474676">
    <property type="component" value="Unassembled WGS sequence"/>
</dbReference>
<dbReference type="AlphaFoldDB" id="A0A6L5Y3D3"/>
<dbReference type="Pfam" id="PF12850">
    <property type="entry name" value="Metallophos_2"/>
    <property type="match status" value="1"/>
</dbReference>
<feature type="domain" description="Calcineurin-like phosphoesterase" evidence="2">
    <location>
        <begin position="1"/>
        <end position="174"/>
    </location>
</feature>
<dbReference type="InterPro" id="IPR051693">
    <property type="entry name" value="UPF0046_metallophosphoest"/>
</dbReference>
<evidence type="ECO:0000259" key="2">
    <source>
        <dbReference type="Pfam" id="PF12850"/>
    </source>
</evidence>
<sequence>MKILAISDIEEEYLWGHFAAERLEGVELILSCGDLAPEYLEFLVTMTNVPLLYVHGNHDQKYDFRPPQGCVCIDGSTASVRGLRIAGLGGSMRYKEGTHMYTEEDMCRRVRRLNRQIRRQGGLDVLVTHAPAAGWGDLEDHAHLGFGCFNDILEKWQPALMLHGHVHSSYARGIPTETQHDCGTRIINAFGYAEVTWTRGKEEKREAKERK</sequence>
<name>A0A6L5Y3D3_9FIRM</name>
<dbReference type="Gene3D" id="3.60.21.10">
    <property type="match status" value="1"/>
</dbReference>
<comment type="similarity">
    <text evidence="1">Belongs to the metallophosphoesterase superfamily. YfcE family.</text>
</comment>
<dbReference type="InterPro" id="IPR029052">
    <property type="entry name" value="Metallo-depent_PP-like"/>
</dbReference>
<proteinExistence type="inferred from homology"/>
<evidence type="ECO:0000256" key="1">
    <source>
        <dbReference type="ARBA" id="ARBA00008950"/>
    </source>
</evidence>
<evidence type="ECO:0000313" key="3">
    <source>
        <dbReference type="EMBL" id="MST51294.1"/>
    </source>
</evidence>
<dbReference type="PANTHER" id="PTHR12905">
    <property type="entry name" value="METALLOPHOSPHOESTERASE"/>
    <property type="match status" value="1"/>
</dbReference>